<dbReference type="SUPFAM" id="SSF48403">
    <property type="entry name" value="Ankyrin repeat"/>
    <property type="match status" value="1"/>
</dbReference>
<protein>
    <submittedName>
        <fullName evidence="5">Ankyrin repeat domain-containing protein 34B</fullName>
    </submittedName>
</protein>
<proteinExistence type="inferred from homology"/>
<name>A0A4U5TWH1_COLLU</name>
<dbReference type="STRING" id="240159.A0A4U5TWH1"/>
<dbReference type="PROSITE" id="PS50297">
    <property type="entry name" value="ANK_REP_REGION"/>
    <property type="match status" value="1"/>
</dbReference>
<evidence type="ECO:0000313" key="5">
    <source>
        <dbReference type="EMBL" id="TKS65141.1"/>
    </source>
</evidence>
<dbReference type="AlphaFoldDB" id="A0A4U5TWH1"/>
<dbReference type="InterPro" id="IPR002110">
    <property type="entry name" value="Ankyrin_rpt"/>
</dbReference>
<evidence type="ECO:0000256" key="2">
    <source>
        <dbReference type="ARBA" id="ARBA00022737"/>
    </source>
</evidence>
<dbReference type="InterPro" id="IPR036770">
    <property type="entry name" value="Ankyrin_rpt-contain_sf"/>
</dbReference>
<accession>A0A4U5TWH1</accession>
<reference evidence="5 6" key="1">
    <citation type="submission" date="2019-01" db="EMBL/GenBank/DDBJ databases">
        <title>Genome Assembly of Collichthys lucidus.</title>
        <authorList>
            <person name="Cai M."/>
            <person name="Xiao S."/>
        </authorList>
    </citation>
    <scope>NUCLEOTIDE SEQUENCE [LARGE SCALE GENOMIC DNA]</scope>
    <source>
        <strain evidence="5">JT15FE1705JMU</strain>
        <tissue evidence="5">Muscle</tissue>
    </source>
</reference>
<dbReference type="Gene3D" id="1.25.40.20">
    <property type="entry name" value="Ankyrin repeat-containing domain"/>
    <property type="match status" value="1"/>
</dbReference>
<comment type="similarity">
    <text evidence="1">Belongs to the ANKRD34 family.</text>
</comment>
<organism evidence="5 6">
    <name type="scientific">Collichthys lucidus</name>
    <name type="common">Big head croaker</name>
    <name type="synonym">Sciaena lucida</name>
    <dbReference type="NCBI Taxonomy" id="240159"/>
    <lineage>
        <taxon>Eukaryota</taxon>
        <taxon>Metazoa</taxon>
        <taxon>Chordata</taxon>
        <taxon>Craniata</taxon>
        <taxon>Vertebrata</taxon>
        <taxon>Euteleostomi</taxon>
        <taxon>Actinopterygii</taxon>
        <taxon>Neopterygii</taxon>
        <taxon>Teleostei</taxon>
        <taxon>Neoteleostei</taxon>
        <taxon>Acanthomorphata</taxon>
        <taxon>Eupercaria</taxon>
        <taxon>Sciaenidae</taxon>
        <taxon>Collichthys</taxon>
    </lineage>
</organism>
<dbReference type="PROSITE" id="PS50088">
    <property type="entry name" value="ANK_REPEAT"/>
    <property type="match status" value="1"/>
</dbReference>
<sequence length="181" mass="19441">MTRKPGRGWSGTCWRKVQIQTSQTKVGRTALMHACAEQAGKEVVSFLLENGADPSLKDYSGSSALVHAINKERPRHSAGAARCLSTSRRKETSTTQTAEEAKLGAVGPGGTIMLSGFPQERVDRGLEEEGSCDLSRTIAEINGLSITDQTVQIIISLTDFLFGILIVLHVDTVTLKVDSAL</sequence>
<keyword evidence="3 4" id="KW-0040">ANK repeat</keyword>
<evidence type="ECO:0000256" key="3">
    <source>
        <dbReference type="ARBA" id="ARBA00023043"/>
    </source>
</evidence>
<evidence type="ECO:0000313" key="6">
    <source>
        <dbReference type="Proteomes" id="UP000298787"/>
    </source>
</evidence>
<feature type="repeat" description="ANK" evidence="4">
    <location>
        <begin position="26"/>
        <end position="59"/>
    </location>
</feature>
<dbReference type="PANTHER" id="PTHR24156">
    <property type="entry name" value="ANK_REP_REGION DOMAIN-CONTAINING PROTEIN"/>
    <property type="match status" value="1"/>
</dbReference>
<dbReference type="InterPro" id="IPR042637">
    <property type="entry name" value="AN34A/B/C"/>
</dbReference>
<dbReference type="EMBL" id="ML240453">
    <property type="protein sequence ID" value="TKS65141.1"/>
    <property type="molecule type" value="Genomic_DNA"/>
</dbReference>
<dbReference type="PANTHER" id="PTHR24156:SF4">
    <property type="entry name" value="ANKYRIN REPEAT DOMAIN 34A"/>
    <property type="match status" value="1"/>
</dbReference>
<keyword evidence="2" id="KW-0677">Repeat</keyword>
<gene>
    <name evidence="5" type="ORF">D9C73_028445</name>
</gene>
<evidence type="ECO:0000256" key="4">
    <source>
        <dbReference type="PROSITE-ProRule" id="PRU00023"/>
    </source>
</evidence>
<dbReference type="Proteomes" id="UP000298787">
    <property type="component" value="Unassembled WGS sequence"/>
</dbReference>
<evidence type="ECO:0000256" key="1">
    <source>
        <dbReference type="ARBA" id="ARBA00010029"/>
    </source>
</evidence>
<keyword evidence="6" id="KW-1185">Reference proteome</keyword>
<dbReference type="Pfam" id="PF12796">
    <property type="entry name" value="Ank_2"/>
    <property type="match status" value="1"/>
</dbReference>